<feature type="domain" description="HTH arsR-type" evidence="4">
    <location>
        <begin position="1"/>
        <end position="95"/>
    </location>
</feature>
<sequence length="113" mass="12774">MTRPLYEAKAEFFRTLGHPARIRVLELLCERELAVHELLAEIEIEPSNLSHQLAALRRTGLVSQSRRDGQVFYAITAPEIRDLLLAARTILLDVIDDQAGLRKELRASRKAAS</sequence>
<dbReference type="PANTHER" id="PTHR43132">
    <property type="entry name" value="ARSENICAL RESISTANCE OPERON REPRESSOR ARSR-RELATED"/>
    <property type="match status" value="1"/>
</dbReference>
<keyword evidence="2" id="KW-0238">DNA-binding</keyword>
<dbReference type="InterPro" id="IPR036388">
    <property type="entry name" value="WH-like_DNA-bd_sf"/>
</dbReference>
<dbReference type="InterPro" id="IPR051011">
    <property type="entry name" value="Metal_resp_trans_reg"/>
</dbReference>
<evidence type="ECO:0000256" key="1">
    <source>
        <dbReference type="ARBA" id="ARBA00023015"/>
    </source>
</evidence>
<reference evidence="6" key="1">
    <citation type="journal article" date="2019" name="Int. J. Syst. Evol. Microbiol.">
        <title>The Global Catalogue of Microorganisms (GCM) 10K type strain sequencing project: providing services to taxonomists for standard genome sequencing and annotation.</title>
        <authorList>
            <consortium name="The Broad Institute Genomics Platform"/>
            <consortium name="The Broad Institute Genome Sequencing Center for Infectious Disease"/>
            <person name="Wu L."/>
            <person name="Ma J."/>
        </authorList>
    </citation>
    <scope>NUCLEOTIDE SEQUENCE [LARGE SCALE GENOMIC DNA]</scope>
    <source>
        <strain evidence="6">CGMCC 4.7317</strain>
    </source>
</reference>
<dbReference type="InterPro" id="IPR011991">
    <property type="entry name" value="ArsR-like_HTH"/>
</dbReference>
<dbReference type="PRINTS" id="PR00778">
    <property type="entry name" value="HTHARSR"/>
</dbReference>
<name>A0ABW1T519_9ACTN</name>
<evidence type="ECO:0000313" key="6">
    <source>
        <dbReference type="Proteomes" id="UP001596138"/>
    </source>
</evidence>
<dbReference type="Proteomes" id="UP001596138">
    <property type="component" value="Unassembled WGS sequence"/>
</dbReference>
<protein>
    <submittedName>
        <fullName evidence="5">ArsR/SmtB family transcription factor</fullName>
    </submittedName>
</protein>
<dbReference type="RefSeq" id="WP_386768894.1">
    <property type="nucleotide sequence ID" value="NZ_JBHSTI010000051.1"/>
</dbReference>
<gene>
    <name evidence="5" type="ORF">ACFQGU_17040</name>
</gene>
<dbReference type="SMART" id="SM00418">
    <property type="entry name" value="HTH_ARSR"/>
    <property type="match status" value="1"/>
</dbReference>
<comment type="caution">
    <text evidence="5">The sequence shown here is derived from an EMBL/GenBank/DDBJ whole genome shotgun (WGS) entry which is preliminary data.</text>
</comment>
<dbReference type="Pfam" id="PF01022">
    <property type="entry name" value="HTH_5"/>
    <property type="match status" value="1"/>
</dbReference>
<accession>A0ABW1T519</accession>
<dbReference type="PANTHER" id="PTHR43132:SF2">
    <property type="entry name" value="ARSENICAL RESISTANCE OPERON REPRESSOR ARSR-RELATED"/>
    <property type="match status" value="1"/>
</dbReference>
<organism evidence="5 6">
    <name type="scientific">Longivirga aurantiaca</name>
    <dbReference type="NCBI Taxonomy" id="1837743"/>
    <lineage>
        <taxon>Bacteria</taxon>
        <taxon>Bacillati</taxon>
        <taxon>Actinomycetota</taxon>
        <taxon>Actinomycetes</taxon>
        <taxon>Sporichthyales</taxon>
        <taxon>Sporichthyaceae</taxon>
        <taxon>Longivirga</taxon>
    </lineage>
</organism>
<evidence type="ECO:0000256" key="3">
    <source>
        <dbReference type="ARBA" id="ARBA00023163"/>
    </source>
</evidence>
<dbReference type="InterPro" id="IPR036390">
    <property type="entry name" value="WH_DNA-bd_sf"/>
</dbReference>
<proteinExistence type="predicted"/>
<evidence type="ECO:0000259" key="4">
    <source>
        <dbReference type="PROSITE" id="PS50987"/>
    </source>
</evidence>
<dbReference type="SUPFAM" id="SSF46785">
    <property type="entry name" value="Winged helix' DNA-binding domain"/>
    <property type="match status" value="1"/>
</dbReference>
<dbReference type="EMBL" id="JBHSTI010000051">
    <property type="protein sequence ID" value="MFC6239579.1"/>
    <property type="molecule type" value="Genomic_DNA"/>
</dbReference>
<dbReference type="CDD" id="cd00090">
    <property type="entry name" value="HTH_ARSR"/>
    <property type="match status" value="1"/>
</dbReference>
<keyword evidence="3" id="KW-0804">Transcription</keyword>
<keyword evidence="6" id="KW-1185">Reference proteome</keyword>
<dbReference type="PROSITE" id="PS50987">
    <property type="entry name" value="HTH_ARSR_2"/>
    <property type="match status" value="1"/>
</dbReference>
<keyword evidence="1" id="KW-0805">Transcription regulation</keyword>
<dbReference type="Gene3D" id="1.10.10.10">
    <property type="entry name" value="Winged helix-like DNA-binding domain superfamily/Winged helix DNA-binding domain"/>
    <property type="match status" value="1"/>
</dbReference>
<dbReference type="NCBIfam" id="NF033788">
    <property type="entry name" value="HTH_metalloreg"/>
    <property type="match status" value="1"/>
</dbReference>
<evidence type="ECO:0000256" key="2">
    <source>
        <dbReference type="ARBA" id="ARBA00023125"/>
    </source>
</evidence>
<dbReference type="InterPro" id="IPR001845">
    <property type="entry name" value="HTH_ArsR_DNA-bd_dom"/>
</dbReference>
<evidence type="ECO:0000313" key="5">
    <source>
        <dbReference type="EMBL" id="MFC6239579.1"/>
    </source>
</evidence>